<accession>A0A0A3IIG2</accession>
<dbReference type="PANTHER" id="PTHR36436:SF6">
    <property type="entry name" value="SLL5081 PROTEIN"/>
    <property type="match status" value="1"/>
</dbReference>
<dbReference type="InterPro" id="IPR015315">
    <property type="entry name" value="DUF1963"/>
</dbReference>
<comment type="caution">
    <text evidence="1">The sequence shown here is derived from an EMBL/GenBank/DDBJ whole genome shotgun (WGS) entry which is preliminary data.</text>
</comment>
<reference evidence="1 2" key="1">
    <citation type="submission" date="2014-02" db="EMBL/GenBank/DDBJ databases">
        <title>Draft genome sequence of Lysinibacillus odysseyi NBRC 100172.</title>
        <authorList>
            <person name="Zhang F."/>
            <person name="Wang G."/>
            <person name="Zhang L."/>
        </authorList>
    </citation>
    <scope>NUCLEOTIDE SEQUENCE [LARGE SCALE GENOMIC DNA]</scope>
    <source>
        <strain evidence="1 2">NBRC 100172</strain>
    </source>
</reference>
<dbReference type="PANTHER" id="PTHR36436">
    <property type="entry name" value="SLL5081 PROTEIN"/>
    <property type="match status" value="1"/>
</dbReference>
<evidence type="ECO:0008006" key="3">
    <source>
        <dbReference type="Google" id="ProtNLM"/>
    </source>
</evidence>
<dbReference type="RefSeq" id="WP_036155269.1">
    <property type="nucleotide sequence ID" value="NZ_AVCX01000005.1"/>
</dbReference>
<dbReference type="InterPro" id="IPR035948">
    <property type="entry name" value="YwqG-like_sf"/>
</dbReference>
<gene>
    <name evidence="1" type="ORF">CD32_13150</name>
</gene>
<name>A0A0A3IIG2_9BACI</name>
<dbReference type="EMBL" id="JPVP01000056">
    <property type="protein sequence ID" value="KGR84519.1"/>
    <property type="molecule type" value="Genomic_DNA"/>
</dbReference>
<protein>
    <recommendedName>
        <fullName evidence="3">Cytoplasmic protein</fullName>
    </recommendedName>
</protein>
<keyword evidence="2" id="KW-1185">Reference proteome</keyword>
<sequence>MEHLQTLLQKYRLLHKETAIVKAARPSIKIIKNKLEEEQIPLGASKIGGLPDMPEDWEFPTYNDRSLSFLGQFNLQEVKPYDVDNHFPDSGILYVFYDVVEQPWGFEEDGGCFKILYFDGDEKELRRKQYPEVTEDYLPLPVFKVSFTTKLTLPEYPEDIEFSNEDEESYSEMRQELIQPSDEEGNYEPAHYLLGYPFSIQNDVFEEFGLKPEEAVLLLQIDSDEDDLELLWGDCGMLYFCIDKNSLTNKQFEKVQFTLQCF</sequence>
<evidence type="ECO:0000313" key="2">
    <source>
        <dbReference type="Proteomes" id="UP000030437"/>
    </source>
</evidence>
<dbReference type="STRING" id="1220589.CD32_13150"/>
<dbReference type="SUPFAM" id="SSF103032">
    <property type="entry name" value="Hypothetical protein YwqG"/>
    <property type="match status" value="1"/>
</dbReference>
<dbReference type="AlphaFoldDB" id="A0A0A3IIG2"/>
<dbReference type="Proteomes" id="UP000030437">
    <property type="component" value="Unassembled WGS sequence"/>
</dbReference>
<dbReference type="OrthoDB" id="8856529at2"/>
<evidence type="ECO:0000313" key="1">
    <source>
        <dbReference type="EMBL" id="KGR84519.1"/>
    </source>
</evidence>
<dbReference type="Pfam" id="PF09234">
    <property type="entry name" value="DUF1963"/>
    <property type="match status" value="1"/>
</dbReference>
<dbReference type="eggNOG" id="COG3878">
    <property type="taxonomic scope" value="Bacteria"/>
</dbReference>
<dbReference type="Gene3D" id="2.30.320.10">
    <property type="entry name" value="YwqG-like"/>
    <property type="match status" value="1"/>
</dbReference>
<proteinExistence type="predicted"/>
<organism evidence="1 2">
    <name type="scientific">Lysinibacillus odysseyi 34hs-1 = NBRC 100172</name>
    <dbReference type="NCBI Taxonomy" id="1220589"/>
    <lineage>
        <taxon>Bacteria</taxon>
        <taxon>Bacillati</taxon>
        <taxon>Bacillota</taxon>
        <taxon>Bacilli</taxon>
        <taxon>Bacillales</taxon>
        <taxon>Bacillaceae</taxon>
        <taxon>Lysinibacillus</taxon>
    </lineage>
</organism>